<dbReference type="PANTHER" id="PTHR36182">
    <property type="entry name" value="PROTEIN, PUTATIVE (AFU_ORTHOLOGUE AFUA_6G10930)-RELATED"/>
    <property type="match status" value="1"/>
</dbReference>
<accession>A0A137P4F8</accession>
<dbReference type="EMBL" id="KQ964519">
    <property type="protein sequence ID" value="KXN69907.1"/>
    <property type="molecule type" value="Genomic_DNA"/>
</dbReference>
<dbReference type="Proteomes" id="UP000070444">
    <property type="component" value="Unassembled WGS sequence"/>
</dbReference>
<dbReference type="Gene3D" id="2.70.50.70">
    <property type="match status" value="1"/>
</dbReference>
<dbReference type="PANTHER" id="PTHR36182:SF1">
    <property type="entry name" value="PROTEIN, PUTATIVE (AFU_ORTHOLOGUE AFUA_6G10930)-RELATED"/>
    <property type="match status" value="1"/>
</dbReference>
<gene>
    <name evidence="1" type="ORF">CONCODRAFT_26497</name>
</gene>
<dbReference type="OrthoDB" id="2342176at2759"/>
<organism evidence="1 2">
    <name type="scientific">Conidiobolus coronatus (strain ATCC 28846 / CBS 209.66 / NRRL 28638)</name>
    <name type="common">Delacroixia coronata</name>
    <dbReference type="NCBI Taxonomy" id="796925"/>
    <lineage>
        <taxon>Eukaryota</taxon>
        <taxon>Fungi</taxon>
        <taxon>Fungi incertae sedis</taxon>
        <taxon>Zoopagomycota</taxon>
        <taxon>Entomophthoromycotina</taxon>
        <taxon>Entomophthoromycetes</taxon>
        <taxon>Entomophthorales</taxon>
        <taxon>Ancylistaceae</taxon>
        <taxon>Conidiobolus</taxon>
    </lineage>
</organism>
<proteinExistence type="predicted"/>
<keyword evidence="2" id="KW-1185">Reference proteome</keyword>
<dbReference type="AlphaFoldDB" id="A0A137P4F8"/>
<evidence type="ECO:0000313" key="1">
    <source>
        <dbReference type="EMBL" id="KXN69907.1"/>
    </source>
</evidence>
<feature type="non-terminal residue" evidence="1">
    <location>
        <position position="129"/>
    </location>
</feature>
<name>A0A137P4F8_CONC2</name>
<evidence type="ECO:0008006" key="3">
    <source>
        <dbReference type="Google" id="ProtNLM"/>
    </source>
</evidence>
<protein>
    <recommendedName>
        <fullName evidence="3">Chitin-binding type-4 domain-containing protein</fullName>
    </recommendedName>
</protein>
<evidence type="ECO:0000313" key="2">
    <source>
        <dbReference type="Proteomes" id="UP000070444"/>
    </source>
</evidence>
<reference evidence="1 2" key="1">
    <citation type="journal article" date="2015" name="Genome Biol. Evol.">
        <title>Phylogenomic analyses indicate that early fungi evolved digesting cell walls of algal ancestors of land plants.</title>
        <authorList>
            <person name="Chang Y."/>
            <person name="Wang S."/>
            <person name="Sekimoto S."/>
            <person name="Aerts A.L."/>
            <person name="Choi C."/>
            <person name="Clum A."/>
            <person name="LaButti K.M."/>
            <person name="Lindquist E.A."/>
            <person name="Yee Ngan C."/>
            <person name="Ohm R.A."/>
            <person name="Salamov A.A."/>
            <person name="Grigoriev I.V."/>
            <person name="Spatafora J.W."/>
            <person name="Berbee M.L."/>
        </authorList>
    </citation>
    <scope>NUCLEOTIDE SEQUENCE [LARGE SCALE GENOMIC DNA]</scope>
    <source>
        <strain evidence="1 2">NRRL 28638</strain>
    </source>
</reference>
<sequence length="129" mass="14503">MPCRGSDPGPIEALYLPGDIIKFRFFNQTSHNGGHCQFSISYDNQKFGVLKTIIRNCFLDTLTYNIKLPESAPPSDRATIAWSWINATGTREYYMNCVDITIGGNNTRSRLILPELFIGNLPGFVKIPE</sequence>